<organism evidence="2">
    <name type="scientific">Octopus bimaculoides</name>
    <name type="common">California two-spotted octopus</name>
    <dbReference type="NCBI Taxonomy" id="37653"/>
    <lineage>
        <taxon>Eukaryota</taxon>
        <taxon>Metazoa</taxon>
        <taxon>Spiralia</taxon>
        <taxon>Lophotrochozoa</taxon>
        <taxon>Mollusca</taxon>
        <taxon>Cephalopoda</taxon>
        <taxon>Coleoidea</taxon>
        <taxon>Octopodiformes</taxon>
        <taxon>Octopoda</taxon>
        <taxon>Incirrata</taxon>
        <taxon>Octopodidae</taxon>
        <taxon>Octopus</taxon>
    </lineage>
</organism>
<proteinExistence type="predicted"/>
<name>A0A0L8FRW0_OCTBM</name>
<evidence type="ECO:0000256" key="1">
    <source>
        <dbReference type="SAM" id="Phobius"/>
    </source>
</evidence>
<evidence type="ECO:0000313" key="2">
    <source>
        <dbReference type="EMBL" id="KOF67387.1"/>
    </source>
</evidence>
<keyword evidence="1" id="KW-0472">Membrane</keyword>
<feature type="transmembrane region" description="Helical" evidence="1">
    <location>
        <begin position="67"/>
        <end position="85"/>
    </location>
</feature>
<gene>
    <name evidence="2" type="ORF">OCBIM_22009712mg</name>
</gene>
<feature type="transmembrane region" description="Helical" evidence="1">
    <location>
        <begin position="35"/>
        <end position="55"/>
    </location>
</feature>
<reference evidence="2" key="1">
    <citation type="submission" date="2015-07" db="EMBL/GenBank/DDBJ databases">
        <title>MeaNS - Measles Nucleotide Surveillance Program.</title>
        <authorList>
            <person name="Tran T."/>
            <person name="Druce J."/>
        </authorList>
    </citation>
    <scope>NUCLEOTIDE SEQUENCE</scope>
    <source>
        <strain evidence="2">UCB-OBI-ISO-001</strain>
        <tissue evidence="2">Gonad</tissue>
    </source>
</reference>
<protein>
    <submittedName>
        <fullName evidence="2">Uncharacterized protein</fullName>
    </submittedName>
</protein>
<dbReference type="AlphaFoldDB" id="A0A0L8FRW0"/>
<accession>A0A0L8FRW0</accession>
<keyword evidence="1" id="KW-1133">Transmembrane helix</keyword>
<sequence>MKEISFTEEKEMRLDLLQISSRTCSSLKFIFFKNILGFFYTIFLLNSFFFFSVLWYDLKPVLHFTSLMKYTELCHGLTLFLVTPFKRALLRTRLYHNIHYVCHTCETHQYTSVNYYTLL</sequence>
<dbReference type="EMBL" id="KQ427096">
    <property type="protein sequence ID" value="KOF67387.1"/>
    <property type="molecule type" value="Genomic_DNA"/>
</dbReference>
<keyword evidence="1" id="KW-0812">Transmembrane</keyword>